<dbReference type="RefSeq" id="WP_087416002.1">
    <property type="nucleotide sequence ID" value="NZ_NFKL01000035.1"/>
</dbReference>
<comment type="subcellular location">
    <subcellularLocation>
        <location evidence="1">Cell membrane</location>
        <topology evidence="1">Multi-pass membrane protein</topology>
    </subcellularLocation>
</comment>
<keyword evidence="9" id="KW-0046">Antibiotic resistance</keyword>
<feature type="transmembrane region" description="Helical" evidence="10">
    <location>
        <begin position="137"/>
        <end position="157"/>
    </location>
</feature>
<feature type="transmembrane region" description="Helical" evidence="10">
    <location>
        <begin position="21"/>
        <end position="41"/>
    </location>
</feature>
<dbReference type="PANTHER" id="PTHR43823">
    <property type="entry name" value="SPORULATION PROTEIN YKVU"/>
    <property type="match status" value="1"/>
</dbReference>
<name>A0A1Y4LDU5_9FIRM</name>
<keyword evidence="5" id="KW-1003">Cell membrane</keyword>
<dbReference type="Proteomes" id="UP000195326">
    <property type="component" value="Unassembled WGS sequence"/>
</dbReference>
<dbReference type="AlphaFoldDB" id="A0A1Y4LDU5"/>
<dbReference type="Pfam" id="PF01554">
    <property type="entry name" value="MatE"/>
    <property type="match status" value="2"/>
</dbReference>
<sequence>MNQNEAVFRDAPVRTAVVRMAVPTVISSLVLVIYNMADTFFVGQTHDAMQVAAVSLTNPVFVMFMAIANLLGIGGSAVISILLGQQMHKEAKTASSFCCYASLVFGVLSALIILPLMDPLLSVLGSTQNTIQPAREYLFYIAVGAPFILFANTFGHVVRGEGAAKASMVGGMIGTVVNIVLDPVFILTLNMGTAGAAIATVLGNVCSCIYYVWYFMRRSSMLSIHPRHLRGDKHQMVQVVTIGIPAGVNSALMSIATVLLNNALVQYGDDPVAAMGIVTKAYLFIVFIHMGITNGIQPLLGYCFGAGLRRRFLDILKFSGILTVVCGTALSAVYIIFSRQIVALFIDDASVIAYGGPMLIATSIAGPILGLLFLSINSMQALGRPLPATMLSVCRQGLIFIPLLYILDAGFGLNGINFTQAVADYISIVLAIILLVQTLKAFKGKSESENSLHISQTASNL</sequence>
<dbReference type="InterPro" id="IPR051327">
    <property type="entry name" value="MATE_MepA_subfamily"/>
</dbReference>
<feature type="transmembrane region" description="Helical" evidence="10">
    <location>
        <begin position="422"/>
        <end position="442"/>
    </location>
</feature>
<dbReference type="GO" id="GO:0042910">
    <property type="term" value="F:xenobiotic transmembrane transporter activity"/>
    <property type="evidence" value="ECO:0007669"/>
    <property type="project" value="InterPro"/>
</dbReference>
<evidence type="ECO:0000313" key="12">
    <source>
        <dbReference type="Proteomes" id="UP000195326"/>
    </source>
</evidence>
<dbReference type="GO" id="GO:0046677">
    <property type="term" value="P:response to antibiotic"/>
    <property type="evidence" value="ECO:0007669"/>
    <property type="project" value="UniProtKB-KW"/>
</dbReference>
<keyword evidence="7 10" id="KW-1133">Transmembrane helix</keyword>
<evidence type="ECO:0000256" key="1">
    <source>
        <dbReference type="ARBA" id="ARBA00004651"/>
    </source>
</evidence>
<evidence type="ECO:0000256" key="7">
    <source>
        <dbReference type="ARBA" id="ARBA00022989"/>
    </source>
</evidence>
<dbReference type="PANTHER" id="PTHR43823:SF3">
    <property type="entry name" value="MULTIDRUG EXPORT PROTEIN MEPA"/>
    <property type="match status" value="1"/>
</dbReference>
<reference evidence="12" key="1">
    <citation type="submission" date="2017-04" db="EMBL/GenBank/DDBJ databases">
        <title>Function of individual gut microbiota members based on whole genome sequencing of pure cultures obtained from chicken caecum.</title>
        <authorList>
            <person name="Medvecky M."/>
            <person name="Cejkova D."/>
            <person name="Polansky O."/>
            <person name="Karasova D."/>
            <person name="Kubasova T."/>
            <person name="Cizek A."/>
            <person name="Rychlik I."/>
        </authorList>
    </citation>
    <scope>NUCLEOTIDE SEQUENCE [LARGE SCALE GENOMIC DNA]</scope>
    <source>
        <strain evidence="12">An179</strain>
    </source>
</reference>
<keyword evidence="4" id="KW-0813">Transport</keyword>
<feature type="transmembrane region" description="Helical" evidence="10">
    <location>
        <begin position="281"/>
        <end position="303"/>
    </location>
</feature>
<dbReference type="NCBIfam" id="TIGR00797">
    <property type="entry name" value="matE"/>
    <property type="match status" value="1"/>
</dbReference>
<evidence type="ECO:0000256" key="6">
    <source>
        <dbReference type="ARBA" id="ARBA00022692"/>
    </source>
</evidence>
<dbReference type="InterPro" id="IPR002528">
    <property type="entry name" value="MATE_fam"/>
</dbReference>
<evidence type="ECO:0000256" key="3">
    <source>
        <dbReference type="ARBA" id="ARBA00022106"/>
    </source>
</evidence>
<dbReference type="InterPro" id="IPR045070">
    <property type="entry name" value="MATE_MepA-like"/>
</dbReference>
<feature type="transmembrane region" description="Helical" evidence="10">
    <location>
        <begin position="195"/>
        <end position="216"/>
    </location>
</feature>
<accession>A0A1Y4LDU5</accession>
<dbReference type="PIRSF" id="PIRSF006603">
    <property type="entry name" value="DinF"/>
    <property type="match status" value="1"/>
</dbReference>
<feature type="transmembrane region" description="Helical" evidence="10">
    <location>
        <begin position="61"/>
        <end position="85"/>
    </location>
</feature>
<evidence type="ECO:0000256" key="4">
    <source>
        <dbReference type="ARBA" id="ARBA00022448"/>
    </source>
</evidence>
<evidence type="ECO:0000256" key="2">
    <source>
        <dbReference type="ARBA" id="ARBA00008417"/>
    </source>
</evidence>
<keyword evidence="8 10" id="KW-0472">Membrane</keyword>
<feature type="transmembrane region" description="Helical" evidence="10">
    <location>
        <begin position="397"/>
        <end position="416"/>
    </location>
</feature>
<keyword evidence="6 10" id="KW-0812">Transmembrane</keyword>
<evidence type="ECO:0000256" key="9">
    <source>
        <dbReference type="ARBA" id="ARBA00023251"/>
    </source>
</evidence>
<evidence type="ECO:0000313" key="11">
    <source>
        <dbReference type="EMBL" id="OUP54895.1"/>
    </source>
</evidence>
<feature type="transmembrane region" description="Helical" evidence="10">
    <location>
        <begin position="237"/>
        <end position="261"/>
    </location>
</feature>
<comment type="similarity">
    <text evidence="2">Belongs to the multi antimicrobial extrusion (MATE) (TC 2.A.66.1) family. MepA subfamily.</text>
</comment>
<dbReference type="STRING" id="501571.GCA_900143195_02987"/>
<feature type="transmembrane region" description="Helical" evidence="10">
    <location>
        <begin position="315"/>
        <end position="337"/>
    </location>
</feature>
<dbReference type="GO" id="GO:0015297">
    <property type="term" value="F:antiporter activity"/>
    <property type="evidence" value="ECO:0007669"/>
    <property type="project" value="InterPro"/>
</dbReference>
<evidence type="ECO:0000256" key="10">
    <source>
        <dbReference type="SAM" id="Phobius"/>
    </source>
</evidence>
<evidence type="ECO:0000256" key="5">
    <source>
        <dbReference type="ARBA" id="ARBA00022475"/>
    </source>
</evidence>
<dbReference type="GO" id="GO:0005886">
    <property type="term" value="C:plasma membrane"/>
    <property type="evidence" value="ECO:0007669"/>
    <property type="project" value="UniProtKB-SubCell"/>
</dbReference>
<evidence type="ECO:0000256" key="8">
    <source>
        <dbReference type="ARBA" id="ARBA00023136"/>
    </source>
</evidence>
<dbReference type="CDD" id="cd13143">
    <property type="entry name" value="MATE_MepA_like"/>
    <property type="match status" value="1"/>
</dbReference>
<dbReference type="InterPro" id="IPR048279">
    <property type="entry name" value="MdtK-like"/>
</dbReference>
<gene>
    <name evidence="11" type="ORF">B5F15_15805</name>
</gene>
<feature type="transmembrane region" description="Helical" evidence="10">
    <location>
        <begin position="97"/>
        <end position="117"/>
    </location>
</feature>
<dbReference type="EMBL" id="NFKL01000035">
    <property type="protein sequence ID" value="OUP54895.1"/>
    <property type="molecule type" value="Genomic_DNA"/>
</dbReference>
<proteinExistence type="inferred from homology"/>
<protein>
    <recommendedName>
        <fullName evidence="3">Multidrug export protein MepA</fullName>
    </recommendedName>
</protein>
<organism evidence="11 12">
    <name type="scientific">Butyricicoccus pullicaecorum</name>
    <dbReference type="NCBI Taxonomy" id="501571"/>
    <lineage>
        <taxon>Bacteria</taxon>
        <taxon>Bacillati</taxon>
        <taxon>Bacillota</taxon>
        <taxon>Clostridia</taxon>
        <taxon>Eubacteriales</taxon>
        <taxon>Butyricicoccaceae</taxon>
        <taxon>Butyricicoccus</taxon>
    </lineage>
</organism>
<feature type="transmembrane region" description="Helical" evidence="10">
    <location>
        <begin position="169"/>
        <end position="189"/>
    </location>
</feature>
<feature type="transmembrane region" description="Helical" evidence="10">
    <location>
        <begin position="357"/>
        <end position="376"/>
    </location>
</feature>
<comment type="caution">
    <text evidence="11">The sequence shown here is derived from an EMBL/GenBank/DDBJ whole genome shotgun (WGS) entry which is preliminary data.</text>
</comment>